<dbReference type="InterPro" id="IPR017972">
    <property type="entry name" value="Cyt_P450_CS"/>
</dbReference>
<protein>
    <submittedName>
        <fullName evidence="11">Cytochrome P450</fullName>
    </submittedName>
</protein>
<dbReference type="PANTHER" id="PTHR24305">
    <property type="entry name" value="CYTOCHROME P450"/>
    <property type="match status" value="1"/>
</dbReference>
<keyword evidence="12" id="KW-1185">Reference proteome</keyword>
<evidence type="ECO:0000256" key="9">
    <source>
        <dbReference type="RuleBase" id="RU000461"/>
    </source>
</evidence>
<dbReference type="Gene3D" id="1.10.630.10">
    <property type="entry name" value="Cytochrome P450"/>
    <property type="match status" value="1"/>
</dbReference>
<evidence type="ECO:0000256" key="6">
    <source>
        <dbReference type="ARBA" id="ARBA00023004"/>
    </source>
</evidence>
<dbReference type="AlphaFoldDB" id="A0AAJ0LXX7"/>
<keyword evidence="4 8" id="KW-0479">Metal-binding</keyword>
<evidence type="ECO:0000256" key="10">
    <source>
        <dbReference type="SAM" id="Phobius"/>
    </source>
</evidence>
<dbReference type="GO" id="GO:0020037">
    <property type="term" value="F:heme binding"/>
    <property type="evidence" value="ECO:0007669"/>
    <property type="project" value="InterPro"/>
</dbReference>
<dbReference type="InterPro" id="IPR002401">
    <property type="entry name" value="Cyt_P450_E_grp-I"/>
</dbReference>
<comment type="similarity">
    <text evidence="2 9">Belongs to the cytochrome P450 family.</text>
</comment>
<dbReference type="Proteomes" id="UP001273166">
    <property type="component" value="Unassembled WGS sequence"/>
</dbReference>
<evidence type="ECO:0000256" key="1">
    <source>
        <dbReference type="ARBA" id="ARBA00001971"/>
    </source>
</evidence>
<dbReference type="PANTHER" id="PTHR24305:SF210">
    <property type="entry name" value="CYTOCHROME P450 MONOOXYGENASE ASQL-RELATED"/>
    <property type="match status" value="1"/>
</dbReference>
<dbReference type="InterPro" id="IPR050121">
    <property type="entry name" value="Cytochrome_P450_monoxygenase"/>
</dbReference>
<evidence type="ECO:0000256" key="3">
    <source>
        <dbReference type="ARBA" id="ARBA00022617"/>
    </source>
</evidence>
<proteinExistence type="inferred from homology"/>
<sequence length="505" mass="58374">MATHSAFLGNSHFVGPTVLAAALGAVVLFLYLLARSVYYAFVHPLAKVPGPKLYACSDLPYLYHSLRGDWQFKLKQLHDRYGPVLRYTPDNVSFTTPGAWKTIYGHRAAGQKTFVKDRITYRPTLSGHPHIVVANAEDHRRQRRLLSHAFSEKALRGQEDIMKHYIDLLIRRLGERAATGESVNMVQWYNFTTFDLIGDLAFGEPFGCLERGVYHPWVAMIFQNIKSTLYGEVMRRYPRLKPLVTLLTPKQLLRSQREHWELSEQTARRRLESGNVSREDFMSYILRHNDEKGMSQGEIIENAQVLIFAGSETTATQLSGTTFLLLRNRDKYEKLVKEVRSSFASDDEITLLRVSRLEYMNAVFEEGFRMYPPVPLALSRRTPPKGEFIEGYWMPGDTAVGVPQWAAYQSERNFRNHDQFVPERWLGDPDYAQDVRDVLQPFSVGPRNCIGKNLAYAEMRLILARVLWNFDLELMNESWNWNDQKIYLLWEKGPLMVKLTPVSRQ</sequence>
<name>A0AAJ0LXX7_9PEZI</name>
<keyword evidence="7 9" id="KW-0503">Monooxygenase</keyword>
<keyword evidence="10" id="KW-1133">Transmembrane helix</keyword>
<keyword evidence="3 8" id="KW-0349">Heme</keyword>
<dbReference type="PROSITE" id="PS00086">
    <property type="entry name" value="CYTOCHROME_P450"/>
    <property type="match status" value="1"/>
</dbReference>
<dbReference type="RefSeq" id="XP_062717478.1">
    <property type="nucleotide sequence ID" value="XM_062864058.1"/>
</dbReference>
<dbReference type="InterPro" id="IPR001128">
    <property type="entry name" value="Cyt_P450"/>
</dbReference>
<dbReference type="CDD" id="cd11058">
    <property type="entry name" value="CYP60B-like"/>
    <property type="match status" value="1"/>
</dbReference>
<reference evidence="11" key="1">
    <citation type="journal article" date="2023" name="Mol. Phylogenet. Evol.">
        <title>Genome-scale phylogeny and comparative genomics of the fungal order Sordariales.</title>
        <authorList>
            <person name="Hensen N."/>
            <person name="Bonometti L."/>
            <person name="Westerberg I."/>
            <person name="Brannstrom I.O."/>
            <person name="Guillou S."/>
            <person name="Cros-Aarteil S."/>
            <person name="Calhoun S."/>
            <person name="Haridas S."/>
            <person name="Kuo A."/>
            <person name="Mondo S."/>
            <person name="Pangilinan J."/>
            <person name="Riley R."/>
            <person name="LaButti K."/>
            <person name="Andreopoulos B."/>
            <person name="Lipzen A."/>
            <person name="Chen C."/>
            <person name="Yan M."/>
            <person name="Daum C."/>
            <person name="Ng V."/>
            <person name="Clum A."/>
            <person name="Steindorff A."/>
            <person name="Ohm R.A."/>
            <person name="Martin F."/>
            <person name="Silar P."/>
            <person name="Natvig D.O."/>
            <person name="Lalanne C."/>
            <person name="Gautier V."/>
            <person name="Ament-Velasquez S.L."/>
            <person name="Kruys A."/>
            <person name="Hutchinson M.I."/>
            <person name="Powell A.J."/>
            <person name="Barry K."/>
            <person name="Miller A.N."/>
            <person name="Grigoriev I.V."/>
            <person name="Debuchy R."/>
            <person name="Gladieux P."/>
            <person name="Hiltunen Thoren M."/>
            <person name="Johannesson H."/>
        </authorList>
    </citation>
    <scope>NUCLEOTIDE SEQUENCE</scope>
    <source>
        <strain evidence="11">CBS 333.67</strain>
    </source>
</reference>
<evidence type="ECO:0000313" key="11">
    <source>
        <dbReference type="EMBL" id="KAK3301698.1"/>
    </source>
</evidence>
<evidence type="ECO:0000256" key="2">
    <source>
        <dbReference type="ARBA" id="ARBA00010617"/>
    </source>
</evidence>
<evidence type="ECO:0000256" key="7">
    <source>
        <dbReference type="ARBA" id="ARBA00023033"/>
    </source>
</evidence>
<feature type="binding site" description="axial binding residue" evidence="8">
    <location>
        <position position="449"/>
    </location>
    <ligand>
        <name>heme</name>
        <dbReference type="ChEBI" id="CHEBI:30413"/>
    </ligand>
    <ligandPart>
        <name>Fe</name>
        <dbReference type="ChEBI" id="CHEBI:18248"/>
    </ligandPart>
</feature>
<dbReference type="GO" id="GO:0009403">
    <property type="term" value="P:toxin biosynthetic process"/>
    <property type="evidence" value="ECO:0007669"/>
    <property type="project" value="UniProtKB-ARBA"/>
</dbReference>
<dbReference type="GO" id="GO:0004497">
    <property type="term" value="F:monooxygenase activity"/>
    <property type="evidence" value="ECO:0007669"/>
    <property type="project" value="UniProtKB-KW"/>
</dbReference>
<dbReference type="PRINTS" id="PR00385">
    <property type="entry name" value="P450"/>
</dbReference>
<dbReference type="PRINTS" id="PR00463">
    <property type="entry name" value="EP450I"/>
</dbReference>
<keyword evidence="10" id="KW-0812">Transmembrane</keyword>
<evidence type="ECO:0000256" key="5">
    <source>
        <dbReference type="ARBA" id="ARBA00023002"/>
    </source>
</evidence>
<feature type="transmembrane region" description="Helical" evidence="10">
    <location>
        <begin position="13"/>
        <end position="34"/>
    </location>
</feature>
<dbReference type="Pfam" id="PF00067">
    <property type="entry name" value="p450"/>
    <property type="match status" value="1"/>
</dbReference>
<accession>A0AAJ0LXX7</accession>
<keyword evidence="5 9" id="KW-0560">Oxidoreductase</keyword>
<organism evidence="11 12">
    <name type="scientific">Chaetomium strumarium</name>
    <dbReference type="NCBI Taxonomy" id="1170767"/>
    <lineage>
        <taxon>Eukaryota</taxon>
        <taxon>Fungi</taxon>
        <taxon>Dikarya</taxon>
        <taxon>Ascomycota</taxon>
        <taxon>Pezizomycotina</taxon>
        <taxon>Sordariomycetes</taxon>
        <taxon>Sordariomycetidae</taxon>
        <taxon>Sordariales</taxon>
        <taxon>Chaetomiaceae</taxon>
        <taxon>Chaetomium</taxon>
    </lineage>
</organism>
<comment type="caution">
    <text evidence="11">The sequence shown here is derived from an EMBL/GenBank/DDBJ whole genome shotgun (WGS) entry which is preliminary data.</text>
</comment>
<dbReference type="GO" id="GO:0005506">
    <property type="term" value="F:iron ion binding"/>
    <property type="evidence" value="ECO:0007669"/>
    <property type="project" value="InterPro"/>
</dbReference>
<keyword evidence="6 8" id="KW-0408">Iron</keyword>
<dbReference type="FunFam" id="1.10.630.10:FF:000047">
    <property type="entry name" value="Cytochrome P450 monooxygenase"/>
    <property type="match status" value="1"/>
</dbReference>
<keyword evidence="10" id="KW-0472">Membrane</keyword>
<gene>
    <name evidence="11" type="ORF">B0T15DRAFT_321502</name>
</gene>
<reference evidence="11" key="2">
    <citation type="submission" date="2023-06" db="EMBL/GenBank/DDBJ databases">
        <authorList>
            <consortium name="Lawrence Berkeley National Laboratory"/>
            <person name="Mondo S.J."/>
            <person name="Hensen N."/>
            <person name="Bonometti L."/>
            <person name="Westerberg I."/>
            <person name="Brannstrom I.O."/>
            <person name="Guillou S."/>
            <person name="Cros-Aarteil S."/>
            <person name="Calhoun S."/>
            <person name="Haridas S."/>
            <person name="Kuo A."/>
            <person name="Pangilinan J."/>
            <person name="Riley R."/>
            <person name="Labutti K."/>
            <person name="Andreopoulos B."/>
            <person name="Lipzen A."/>
            <person name="Chen C."/>
            <person name="Yanf M."/>
            <person name="Daum C."/>
            <person name="Ng V."/>
            <person name="Clum A."/>
            <person name="Steindorff A."/>
            <person name="Ohm R."/>
            <person name="Martin F."/>
            <person name="Silar P."/>
            <person name="Natvig D."/>
            <person name="Lalanne C."/>
            <person name="Gautier V."/>
            <person name="Ament-Velasquez S.L."/>
            <person name="Kruys A."/>
            <person name="Hutchinson M.I."/>
            <person name="Powell A.J."/>
            <person name="Barry K."/>
            <person name="Miller A.N."/>
            <person name="Grigoriev I.V."/>
            <person name="Debuchy R."/>
            <person name="Gladieux P."/>
            <person name="Thoren M.H."/>
            <person name="Johannesson H."/>
        </authorList>
    </citation>
    <scope>NUCLEOTIDE SEQUENCE</scope>
    <source>
        <strain evidence="11">CBS 333.67</strain>
    </source>
</reference>
<evidence type="ECO:0000313" key="12">
    <source>
        <dbReference type="Proteomes" id="UP001273166"/>
    </source>
</evidence>
<dbReference type="InterPro" id="IPR036396">
    <property type="entry name" value="Cyt_P450_sf"/>
</dbReference>
<comment type="cofactor">
    <cofactor evidence="1 8">
        <name>heme</name>
        <dbReference type="ChEBI" id="CHEBI:30413"/>
    </cofactor>
</comment>
<dbReference type="GeneID" id="87882887"/>
<dbReference type="SUPFAM" id="SSF48264">
    <property type="entry name" value="Cytochrome P450"/>
    <property type="match status" value="1"/>
</dbReference>
<dbReference type="EMBL" id="JAUDZG010000008">
    <property type="protein sequence ID" value="KAK3301698.1"/>
    <property type="molecule type" value="Genomic_DNA"/>
</dbReference>
<dbReference type="GO" id="GO:0016705">
    <property type="term" value="F:oxidoreductase activity, acting on paired donors, with incorporation or reduction of molecular oxygen"/>
    <property type="evidence" value="ECO:0007669"/>
    <property type="project" value="InterPro"/>
</dbReference>
<evidence type="ECO:0000256" key="4">
    <source>
        <dbReference type="ARBA" id="ARBA00022723"/>
    </source>
</evidence>
<evidence type="ECO:0000256" key="8">
    <source>
        <dbReference type="PIRSR" id="PIRSR602401-1"/>
    </source>
</evidence>